<gene>
    <name evidence="2" type="ORF">B5G26_00260</name>
</gene>
<sequence>MSKRTKKIRIITQWLDRCATTWNTYTYGNIPANIYRGACTYAGMVDYEDVFGIIDETVFGSAKKGVMFTEKGWYSSNSKKFIPYSDLRSIRNWAGYNCTAFNEVLEKLYEIETGPSGWEIAGQIFGAILDEIDEYTEKEQIQNNNIQFLEEKHTLTVADLKELKSEIEKLGSFLEQIDECQWQEAVEAAGEDLEVFLTSIGEIYELLSENDLEELLMQMDKESEDALLEVKTQIKEWNNEIFAN</sequence>
<dbReference type="AlphaFoldDB" id="A0A1Y3UJF3"/>
<name>A0A1Y3UJF3_9FIRM</name>
<proteinExistence type="predicted"/>
<evidence type="ECO:0000313" key="3">
    <source>
        <dbReference type="Proteomes" id="UP000195455"/>
    </source>
</evidence>
<accession>A0A1Y3UJF3</accession>
<evidence type="ECO:0000256" key="1">
    <source>
        <dbReference type="SAM" id="Coils"/>
    </source>
</evidence>
<organism evidence="2 3">
    <name type="scientific">Anaerotignum lactatifermentans</name>
    <dbReference type="NCBI Taxonomy" id="160404"/>
    <lineage>
        <taxon>Bacteria</taxon>
        <taxon>Bacillati</taxon>
        <taxon>Bacillota</taxon>
        <taxon>Clostridia</taxon>
        <taxon>Lachnospirales</taxon>
        <taxon>Anaerotignaceae</taxon>
        <taxon>Anaerotignum</taxon>
    </lineage>
</organism>
<dbReference type="Proteomes" id="UP000195455">
    <property type="component" value="Unassembled WGS sequence"/>
</dbReference>
<feature type="coiled-coil region" evidence="1">
    <location>
        <begin position="132"/>
        <end position="166"/>
    </location>
</feature>
<evidence type="ECO:0000313" key="2">
    <source>
        <dbReference type="EMBL" id="OUN45500.1"/>
    </source>
</evidence>
<keyword evidence="1" id="KW-0175">Coiled coil</keyword>
<dbReference type="EMBL" id="NFHM01000001">
    <property type="protein sequence ID" value="OUN45500.1"/>
    <property type="molecule type" value="Genomic_DNA"/>
</dbReference>
<comment type="caution">
    <text evidence="2">The sequence shown here is derived from an EMBL/GenBank/DDBJ whole genome shotgun (WGS) entry which is preliminary data.</text>
</comment>
<protein>
    <submittedName>
        <fullName evidence="2">Uncharacterized protein</fullName>
    </submittedName>
</protein>
<reference evidence="3" key="1">
    <citation type="submission" date="2017-04" db="EMBL/GenBank/DDBJ databases">
        <title>Function of individual gut microbiota members based on whole genome sequencing of pure cultures obtained from chicken caecum.</title>
        <authorList>
            <person name="Medvecky M."/>
            <person name="Cejkova D."/>
            <person name="Polansky O."/>
            <person name="Karasova D."/>
            <person name="Kubasova T."/>
            <person name="Cizek A."/>
            <person name="Rychlik I."/>
        </authorList>
    </citation>
    <scope>NUCLEOTIDE SEQUENCE [LARGE SCALE GENOMIC DNA]</scope>
    <source>
        <strain evidence="3">An75</strain>
    </source>
</reference>
<dbReference type="RefSeq" id="WP_087988260.1">
    <property type="nucleotide sequence ID" value="NZ_JBKYBB010000013.1"/>
</dbReference>